<feature type="domain" description="Calcineurin-like phosphoesterase" evidence="3">
    <location>
        <begin position="21"/>
        <end position="187"/>
    </location>
</feature>
<comment type="caution">
    <text evidence="4">The sequence shown here is derived from an EMBL/GenBank/DDBJ whole genome shotgun (WGS) entry which is preliminary data.</text>
</comment>
<dbReference type="EC" id="3.1.3.1" evidence="4"/>
<dbReference type="GO" id="GO:0004035">
    <property type="term" value="F:alkaline phosphatase activity"/>
    <property type="evidence" value="ECO:0007669"/>
    <property type="project" value="UniProtKB-EC"/>
</dbReference>
<dbReference type="Gene3D" id="3.60.21.10">
    <property type="match status" value="1"/>
</dbReference>
<dbReference type="EMBL" id="QXDL01000170">
    <property type="protein sequence ID" value="RIH81480.1"/>
    <property type="molecule type" value="Genomic_DNA"/>
</dbReference>
<organism evidence="4 5">
    <name type="scientific">Calidithermus terrae</name>
    <dbReference type="NCBI Taxonomy" id="1408545"/>
    <lineage>
        <taxon>Bacteria</taxon>
        <taxon>Thermotogati</taxon>
        <taxon>Deinococcota</taxon>
        <taxon>Deinococci</taxon>
        <taxon>Thermales</taxon>
        <taxon>Thermaceae</taxon>
        <taxon>Calidithermus</taxon>
    </lineage>
</organism>
<dbReference type="Pfam" id="PF00149">
    <property type="entry name" value="Metallophos"/>
    <property type="match status" value="1"/>
</dbReference>
<gene>
    <name evidence="4" type="primary">phoA</name>
    <name evidence="4" type="ORF">Mterra_03124</name>
</gene>
<keyword evidence="1" id="KW-0732">Signal</keyword>
<dbReference type="Proteomes" id="UP000265715">
    <property type="component" value="Unassembled WGS sequence"/>
</dbReference>
<dbReference type="RefSeq" id="WP_119316071.1">
    <property type="nucleotide sequence ID" value="NZ_QXDL01000170.1"/>
</dbReference>
<dbReference type="InterPro" id="IPR004843">
    <property type="entry name" value="Calcineurin-like_PHP"/>
</dbReference>
<accession>A0A399EER3</accession>
<dbReference type="InterPro" id="IPR029052">
    <property type="entry name" value="Metallo-depent_PP-like"/>
</dbReference>
<dbReference type="InterPro" id="IPR051558">
    <property type="entry name" value="Metallophosphoesterase_PAP"/>
</dbReference>
<dbReference type="AlphaFoldDB" id="A0A399EER3"/>
<name>A0A399EER3_9DEIN</name>
<keyword evidence="5" id="KW-1185">Reference proteome</keyword>
<proteinExistence type="predicted"/>
<evidence type="ECO:0000259" key="3">
    <source>
        <dbReference type="Pfam" id="PF00149"/>
    </source>
</evidence>
<evidence type="ECO:0000313" key="5">
    <source>
        <dbReference type="Proteomes" id="UP000265715"/>
    </source>
</evidence>
<dbReference type="OrthoDB" id="9809781at2"/>
<reference evidence="4 5" key="1">
    <citation type="submission" date="2018-08" db="EMBL/GenBank/DDBJ databases">
        <title>Meiothermus terrae DSM 26712 genome sequencing project.</title>
        <authorList>
            <person name="Da Costa M.S."/>
            <person name="Albuquerque L."/>
            <person name="Raposo P."/>
            <person name="Froufe H.J.C."/>
            <person name="Barroso C.S."/>
            <person name="Egas C."/>
        </authorList>
    </citation>
    <scope>NUCLEOTIDE SEQUENCE [LARGE SCALE GENOMIC DNA]</scope>
    <source>
        <strain evidence="4 5">DSM 26712</strain>
    </source>
</reference>
<dbReference type="PANTHER" id="PTHR10161:SF14">
    <property type="entry name" value="TARTRATE-RESISTANT ACID PHOSPHATASE TYPE 5"/>
    <property type="match status" value="1"/>
</dbReference>
<evidence type="ECO:0000313" key="4">
    <source>
        <dbReference type="EMBL" id="RIH81480.1"/>
    </source>
</evidence>
<protein>
    <submittedName>
        <fullName evidence="4">Alkaline phosphatase</fullName>
        <ecNumber evidence="4">3.1.3.1</ecNumber>
    </submittedName>
</protein>
<evidence type="ECO:0000256" key="1">
    <source>
        <dbReference type="ARBA" id="ARBA00022729"/>
    </source>
</evidence>
<dbReference type="SUPFAM" id="SSF56300">
    <property type="entry name" value="Metallo-dependent phosphatases"/>
    <property type="match status" value="1"/>
</dbReference>
<keyword evidence="2 4" id="KW-0378">Hydrolase</keyword>
<sequence length="255" mass="28203">MLLRTIVLLLLLLGASGLAQRLAVIGDWGADSPHRPKVAQAMREAHEKRPFDGLLTLGDNFYPRGEPIQAFLDDLPKVRVYPAFGNHDVPALGAQLRLFQVERPYYSFRLGALEVFVVYSEVFDAAQRSWLEAALRASEAPWKVLTLHRPLYSSGLHGGSRSLRGTLEPLLLKYGVRLVLAGHDHDYERLEAKGITHVVAGGGGAYLRGFLKAVPQSLVRAVEAHFGVLEASEERLTFTAVAPENKVLDTFTLKR</sequence>
<dbReference type="PANTHER" id="PTHR10161">
    <property type="entry name" value="TARTRATE-RESISTANT ACID PHOSPHATASE TYPE 5"/>
    <property type="match status" value="1"/>
</dbReference>
<evidence type="ECO:0000256" key="2">
    <source>
        <dbReference type="ARBA" id="ARBA00022801"/>
    </source>
</evidence>